<dbReference type="Proteomes" id="UP001229421">
    <property type="component" value="Unassembled WGS sequence"/>
</dbReference>
<organism evidence="1 2">
    <name type="scientific">Tagetes erecta</name>
    <name type="common">African marigold</name>
    <dbReference type="NCBI Taxonomy" id="13708"/>
    <lineage>
        <taxon>Eukaryota</taxon>
        <taxon>Viridiplantae</taxon>
        <taxon>Streptophyta</taxon>
        <taxon>Embryophyta</taxon>
        <taxon>Tracheophyta</taxon>
        <taxon>Spermatophyta</taxon>
        <taxon>Magnoliopsida</taxon>
        <taxon>eudicotyledons</taxon>
        <taxon>Gunneridae</taxon>
        <taxon>Pentapetalae</taxon>
        <taxon>asterids</taxon>
        <taxon>campanulids</taxon>
        <taxon>Asterales</taxon>
        <taxon>Asteraceae</taxon>
        <taxon>Asteroideae</taxon>
        <taxon>Heliantheae alliance</taxon>
        <taxon>Tageteae</taxon>
        <taxon>Tagetes</taxon>
    </lineage>
</organism>
<name>A0AAD8K6X3_TARER</name>
<gene>
    <name evidence="1" type="ORF">QVD17_26433</name>
</gene>
<accession>A0AAD8K6X3</accession>
<proteinExistence type="predicted"/>
<keyword evidence="2" id="KW-1185">Reference proteome</keyword>
<sequence length="69" mass="7689">MWIKSSIKSWVADPQSPSKVIFSPAFPNTMCLRTHLSSSSSSSVQLNYQIISQFSLKILPIIRSAVYAN</sequence>
<dbReference type="EMBL" id="JAUHHV010000007">
    <property type="protein sequence ID" value="KAK1417307.1"/>
    <property type="molecule type" value="Genomic_DNA"/>
</dbReference>
<evidence type="ECO:0000313" key="1">
    <source>
        <dbReference type="EMBL" id="KAK1417307.1"/>
    </source>
</evidence>
<comment type="caution">
    <text evidence="1">The sequence shown here is derived from an EMBL/GenBank/DDBJ whole genome shotgun (WGS) entry which is preliminary data.</text>
</comment>
<evidence type="ECO:0000313" key="2">
    <source>
        <dbReference type="Proteomes" id="UP001229421"/>
    </source>
</evidence>
<protein>
    <submittedName>
        <fullName evidence="1">Uncharacterized protein</fullName>
    </submittedName>
</protein>
<reference evidence="1" key="1">
    <citation type="journal article" date="2023" name="bioRxiv">
        <title>Improved chromosome-level genome assembly for marigold (Tagetes erecta).</title>
        <authorList>
            <person name="Jiang F."/>
            <person name="Yuan L."/>
            <person name="Wang S."/>
            <person name="Wang H."/>
            <person name="Xu D."/>
            <person name="Wang A."/>
            <person name="Fan W."/>
        </authorList>
    </citation>
    <scope>NUCLEOTIDE SEQUENCE</scope>
    <source>
        <strain evidence="1">WSJ</strain>
        <tissue evidence="1">Leaf</tissue>
    </source>
</reference>
<dbReference type="AlphaFoldDB" id="A0AAD8K6X3"/>